<dbReference type="RefSeq" id="XP_041163340.1">
    <property type="nucleotide sequence ID" value="XM_041309578.1"/>
</dbReference>
<gene>
    <name evidence="1" type="ORF">HD556DRAFT_1534859</name>
</gene>
<protein>
    <submittedName>
        <fullName evidence="1">Uncharacterized protein</fullName>
    </submittedName>
</protein>
<dbReference type="AlphaFoldDB" id="A0A9P7DMU6"/>
<organism evidence="1 2">
    <name type="scientific">Suillus plorans</name>
    <dbReference type="NCBI Taxonomy" id="116603"/>
    <lineage>
        <taxon>Eukaryota</taxon>
        <taxon>Fungi</taxon>
        <taxon>Dikarya</taxon>
        <taxon>Basidiomycota</taxon>
        <taxon>Agaricomycotina</taxon>
        <taxon>Agaricomycetes</taxon>
        <taxon>Agaricomycetidae</taxon>
        <taxon>Boletales</taxon>
        <taxon>Suillineae</taxon>
        <taxon>Suillaceae</taxon>
        <taxon>Suillus</taxon>
    </lineage>
</organism>
<name>A0A9P7DMU6_9AGAM</name>
<comment type="caution">
    <text evidence="1">The sequence shown here is derived from an EMBL/GenBank/DDBJ whole genome shotgun (WGS) entry which is preliminary data.</text>
</comment>
<dbReference type="PANTHER" id="PTHR33266">
    <property type="entry name" value="CHROMOSOME 15, WHOLE GENOME SHOTGUN SEQUENCE"/>
    <property type="match status" value="1"/>
</dbReference>
<dbReference type="PANTHER" id="PTHR33266:SF1">
    <property type="entry name" value="F-BOX DOMAIN-CONTAINING PROTEIN"/>
    <property type="match status" value="1"/>
</dbReference>
<accession>A0A9P7DMU6</accession>
<dbReference type="GeneID" id="64603342"/>
<proteinExistence type="predicted"/>
<dbReference type="Proteomes" id="UP000719766">
    <property type="component" value="Unassembled WGS sequence"/>
</dbReference>
<evidence type="ECO:0000313" key="2">
    <source>
        <dbReference type="Proteomes" id="UP000719766"/>
    </source>
</evidence>
<dbReference type="EMBL" id="JABBWE010000013">
    <property type="protein sequence ID" value="KAG1798654.1"/>
    <property type="molecule type" value="Genomic_DNA"/>
</dbReference>
<sequence length="883" mass="99265">MSGSTSTSQDLPITLLPLTSQQRDELDRDLLKANGPFLKIINEDKEDTNSDLLDYMLVFIMFRTLLVANRLLKRAHLKETLDPDMAQEETMQKHPQLREIVRHACQTRSFSHIADLIAGNAAIFQIPLASDPVRSSQDEDRSDFLYDSFVRPYVGKAVDGFYEYLKNNNMEFRGPRGPYYAKFCSIVQSSGTGKSRLIIELRNKGVIVLYMNLRDPSDLGYPMRDLVPARILTENTGCTAAEYTAHCCAFFTAIFQTLQQVLSSKLLELPSGSPDLVIKSWNNEMCDMRSKARTDFFQKVQSRYQETLGNIKMPKLEEQTDVETAAKSGNKIRSAKSRDESFVTTSYNNMLQVLQHLFTGEGKVSNDDPKLVIAFDEAYTLSNMSGRGFRPSDIIGRTINCYSRQSNASVWVVFVSTTLQVDFSAPQETKDSTGLIVYGGPVYLPYTCLGWDQDAVPMPYIAANDVARFDHIVGFGRPLWKSLAERRSVADILVLAAQKLCKSITFDANDAKQALAVLSQRFGLNFCLGHPDAASHLSKAVASHLRILFSTTEDRMWHFTGYPSEPILSCVAAMILHETPSDVDFVLGILKKKIDGGMVEIGQSGELASRLLLLLAKDLFVRKDPPKGVIQHLFYHGSGDAELIDCRKVSVIDFLEYLFGQTFWSRTVEGAKAAFQHAYINFSHWVSMTEFISPPVPDQTDADLLRCSAEEWTLRHWHRTSAVQCCHLQPLVDKMIPIYFDDPALGSDDLNRVSQIFISDKAGKNCHEHDLALVTRTHDSIQCLSNLPYIALLLDLNVEPKLNVTFPEKEPNHIETDRCLRIYASGISETTFPFLSQHPEIASRLRGLVSRQKEAPSQTILEALVKFGSTARLRNLQWEAQDA</sequence>
<dbReference type="OrthoDB" id="107110at2759"/>
<keyword evidence="2" id="KW-1185">Reference proteome</keyword>
<reference evidence="1" key="1">
    <citation type="journal article" date="2020" name="New Phytol.">
        <title>Comparative genomics reveals dynamic genome evolution in host specialist ectomycorrhizal fungi.</title>
        <authorList>
            <person name="Lofgren L.A."/>
            <person name="Nguyen N.H."/>
            <person name="Vilgalys R."/>
            <person name="Ruytinx J."/>
            <person name="Liao H.L."/>
            <person name="Branco S."/>
            <person name="Kuo A."/>
            <person name="LaButti K."/>
            <person name="Lipzen A."/>
            <person name="Andreopoulos W."/>
            <person name="Pangilinan J."/>
            <person name="Riley R."/>
            <person name="Hundley H."/>
            <person name="Na H."/>
            <person name="Barry K."/>
            <person name="Grigoriev I.V."/>
            <person name="Stajich J.E."/>
            <person name="Kennedy P.G."/>
        </authorList>
    </citation>
    <scope>NUCLEOTIDE SEQUENCE</scope>
    <source>
        <strain evidence="1">S12</strain>
    </source>
</reference>
<evidence type="ECO:0000313" key="1">
    <source>
        <dbReference type="EMBL" id="KAG1798654.1"/>
    </source>
</evidence>